<dbReference type="GO" id="GO:0006508">
    <property type="term" value="P:proteolysis"/>
    <property type="evidence" value="ECO:0007669"/>
    <property type="project" value="UniProtKB-KW"/>
</dbReference>
<feature type="domain" description="Metalloprotease TldD/E C-terminal" evidence="6">
    <location>
        <begin position="210"/>
        <end position="437"/>
    </location>
</feature>
<dbReference type="InterPro" id="IPR036059">
    <property type="entry name" value="TldD/PmbA_sf"/>
</dbReference>
<feature type="domain" description="Metalloprotease TldD/E N-terminal" evidence="5">
    <location>
        <begin position="6"/>
        <end position="66"/>
    </location>
</feature>
<gene>
    <name evidence="7" type="ORF">EF806_06190</name>
</gene>
<name>A0A520KQJ0_METT2</name>
<dbReference type="EMBL" id="RXIF01000012">
    <property type="protein sequence ID" value="RZN63823.1"/>
    <property type="molecule type" value="Genomic_DNA"/>
</dbReference>
<keyword evidence="2" id="KW-0645">Protease</keyword>
<dbReference type="Pfam" id="PF19289">
    <property type="entry name" value="PmbA_TldD_3rd"/>
    <property type="match status" value="1"/>
</dbReference>
<keyword evidence="3" id="KW-0378">Hydrolase</keyword>
<evidence type="ECO:0000256" key="1">
    <source>
        <dbReference type="ARBA" id="ARBA00005836"/>
    </source>
</evidence>
<dbReference type="GO" id="GO:0005829">
    <property type="term" value="C:cytosol"/>
    <property type="evidence" value="ECO:0007669"/>
    <property type="project" value="TreeGrafter"/>
</dbReference>
<protein>
    <submittedName>
        <fullName evidence="7">TldD/PmbA family protein</fullName>
    </submittedName>
</protein>
<comment type="caution">
    <text evidence="7">The sequence shown here is derived from an EMBL/GenBank/DDBJ whole genome shotgun (WGS) entry which is preliminary data.</text>
</comment>
<dbReference type="InterPro" id="IPR002510">
    <property type="entry name" value="Metalloprtase-TldD/E_N"/>
</dbReference>
<dbReference type="PIRSF" id="PIRSF004919">
    <property type="entry name" value="TldD"/>
    <property type="match status" value="1"/>
</dbReference>
<organism evidence="7 8">
    <name type="scientific">Methanoliparum thermophilum</name>
    <dbReference type="NCBI Taxonomy" id="2491083"/>
    <lineage>
        <taxon>Archaea</taxon>
        <taxon>Methanobacteriati</taxon>
        <taxon>Methanobacteriota</taxon>
        <taxon>Candidatus Methanoliparia</taxon>
        <taxon>Candidatus Methanoliparales</taxon>
        <taxon>Candidatus Methanoliparaceae</taxon>
        <taxon>Candidatus Methanoliparum</taxon>
    </lineage>
</organism>
<dbReference type="GO" id="GO:0008237">
    <property type="term" value="F:metallopeptidase activity"/>
    <property type="evidence" value="ECO:0007669"/>
    <property type="project" value="UniProtKB-KW"/>
</dbReference>
<dbReference type="InterPro" id="IPR045569">
    <property type="entry name" value="Metalloprtase-TldD/E_C"/>
</dbReference>
<reference evidence="7 8" key="1">
    <citation type="journal article" date="2019" name="Nat. Microbiol.">
        <title>Wide diversity of methane and short-chain alkane metabolisms in uncultured archaea.</title>
        <authorList>
            <person name="Borrel G."/>
            <person name="Adam P.S."/>
            <person name="McKay L.J."/>
            <person name="Chen L.X."/>
            <person name="Sierra-Garcia I.N."/>
            <person name="Sieber C.M."/>
            <person name="Letourneur Q."/>
            <person name="Ghozlane A."/>
            <person name="Andersen G.L."/>
            <person name="Li W.J."/>
            <person name="Hallam S.J."/>
            <person name="Muyzer G."/>
            <person name="de Oliveira V.M."/>
            <person name="Inskeep W.P."/>
            <person name="Banfield J.F."/>
            <person name="Gribaldo S."/>
        </authorList>
    </citation>
    <scope>NUCLEOTIDE SEQUENCE [LARGE SCALE GENOMIC DNA]</scope>
    <source>
        <strain evidence="7">NM1a</strain>
    </source>
</reference>
<evidence type="ECO:0000313" key="7">
    <source>
        <dbReference type="EMBL" id="RZN63823.1"/>
    </source>
</evidence>
<dbReference type="PANTHER" id="PTHR30624:SF0">
    <property type="entry name" value="METALLOPROTEASE SLR0863"/>
    <property type="match status" value="1"/>
</dbReference>
<sequence length="438" mass="48312">MQADFWDVRKSNTEDKAYLIENGDVEYISTSIGFSVVVRAFYDGGWGVVSSNYDRKTEDLLKDAIRLAKISSKKANKTFLKRYETYTTPKNCLIGKMSEEEEEISLLKEIERSSRVDKRVASTRIDYKSTKLDMVYYSDDLNEEFYEMERTRYSIVVLSKDGNEHQFGSERDYIIGGSEILDGEKPYLLAKKAALTSLDLLNASSPPSGMKDVILDQNLGGVFIHEAVGHATEADLILAGNSILKDKIGEKIGSLLVNVYDDPSMKEYGHYPFDDEGIRPERRLLIKDGILVGNIHNRETASLMHGKPGNGRAEVGDVPIPRMSNTYIKNGDMNMDELLEMIGNGVYLCGSRGGEVNTGEGIFHFNAEKGYIIKDGEIGNMIKDVSLSGDTLTILKNIIGVGNDLKINGGYCGKDGQIVPVGSGSPHIAIKSVIVGGE</sequence>
<dbReference type="SUPFAM" id="SSF111283">
    <property type="entry name" value="Putative modulator of DNA gyrase, PmbA/TldD"/>
    <property type="match status" value="1"/>
</dbReference>
<dbReference type="PANTHER" id="PTHR30624">
    <property type="entry name" value="UNCHARACTERIZED PROTEIN TLDD AND PMBA"/>
    <property type="match status" value="1"/>
</dbReference>
<evidence type="ECO:0000259" key="5">
    <source>
        <dbReference type="Pfam" id="PF01523"/>
    </source>
</evidence>
<dbReference type="InterPro" id="IPR035068">
    <property type="entry name" value="TldD/PmbA_N"/>
</dbReference>
<proteinExistence type="inferred from homology"/>
<dbReference type="Proteomes" id="UP000317158">
    <property type="component" value="Unassembled WGS sequence"/>
</dbReference>
<keyword evidence="4" id="KW-0482">Metalloprotease</keyword>
<dbReference type="InterPro" id="IPR025502">
    <property type="entry name" value="TldD"/>
</dbReference>
<dbReference type="AlphaFoldDB" id="A0A520KQJ0"/>
<evidence type="ECO:0000256" key="2">
    <source>
        <dbReference type="ARBA" id="ARBA00022670"/>
    </source>
</evidence>
<dbReference type="InterPro" id="IPR051463">
    <property type="entry name" value="Peptidase_U62_metallo"/>
</dbReference>
<dbReference type="Pfam" id="PF01523">
    <property type="entry name" value="PmbA_TldD_1st"/>
    <property type="match status" value="1"/>
</dbReference>
<comment type="similarity">
    <text evidence="1">Belongs to the peptidase U62 family.</text>
</comment>
<evidence type="ECO:0000313" key="8">
    <source>
        <dbReference type="Proteomes" id="UP000317158"/>
    </source>
</evidence>
<evidence type="ECO:0000259" key="6">
    <source>
        <dbReference type="Pfam" id="PF19289"/>
    </source>
</evidence>
<evidence type="ECO:0000256" key="3">
    <source>
        <dbReference type="ARBA" id="ARBA00022801"/>
    </source>
</evidence>
<dbReference type="Gene3D" id="3.30.2290.10">
    <property type="entry name" value="PmbA/TldD superfamily"/>
    <property type="match status" value="1"/>
</dbReference>
<evidence type="ECO:0000256" key="4">
    <source>
        <dbReference type="ARBA" id="ARBA00023049"/>
    </source>
</evidence>
<accession>A0A520KQJ0</accession>